<dbReference type="InterPro" id="IPR033704">
    <property type="entry name" value="dUTPase_trimeric"/>
</dbReference>
<feature type="region of interest" description="Disordered" evidence="3">
    <location>
        <begin position="179"/>
        <end position="215"/>
    </location>
</feature>
<dbReference type="PANTHER" id="PTHR42680:SF3">
    <property type="entry name" value="DCTP DEAMINASE"/>
    <property type="match status" value="1"/>
</dbReference>
<evidence type="ECO:0000256" key="3">
    <source>
        <dbReference type="SAM" id="MobiDB-lite"/>
    </source>
</evidence>
<name>R4TP42_9CAUD</name>
<accession>R4TP42</accession>
<feature type="compositionally biased region" description="Basic and acidic residues" evidence="3">
    <location>
        <begin position="187"/>
        <end position="201"/>
    </location>
</feature>
<dbReference type="GO" id="GO:0006229">
    <property type="term" value="P:dUTP biosynthetic process"/>
    <property type="evidence" value="ECO:0007669"/>
    <property type="project" value="InterPro"/>
</dbReference>
<evidence type="ECO:0000313" key="5">
    <source>
        <dbReference type="Proteomes" id="UP000202086"/>
    </source>
</evidence>
<evidence type="ECO:0000256" key="2">
    <source>
        <dbReference type="ARBA" id="ARBA00023080"/>
    </source>
</evidence>
<dbReference type="SUPFAM" id="SSF51283">
    <property type="entry name" value="dUTPase-like"/>
    <property type="match status" value="1"/>
</dbReference>
<organism evidence="4 5">
    <name type="scientific">Haloarcula californiae tailed virus 1</name>
    <dbReference type="NCBI Taxonomy" id="1273746"/>
    <lineage>
        <taxon>Viruses</taxon>
        <taxon>Duplodnaviria</taxon>
        <taxon>Heunggongvirae</taxon>
        <taxon>Uroviricota</taxon>
        <taxon>Caudoviricetes</taxon>
        <taxon>Thumleimavirales</taxon>
        <taxon>Druskaviridae</taxon>
        <taxon>Hacavirus</taxon>
        <taxon>Hacavirus italiense</taxon>
        <taxon>Hacavirus HCTV1</taxon>
    </lineage>
</organism>
<dbReference type="Proteomes" id="UP000202086">
    <property type="component" value="Segment"/>
</dbReference>
<keyword evidence="1" id="KW-0378">Hydrolase</keyword>
<dbReference type="GO" id="GO:0008829">
    <property type="term" value="F:dCTP deaminase activity"/>
    <property type="evidence" value="ECO:0007669"/>
    <property type="project" value="InterPro"/>
</dbReference>
<keyword evidence="5" id="KW-1185">Reference proteome</keyword>
<protein>
    <submittedName>
        <fullName evidence="4">Trimeric dUTPase</fullName>
    </submittedName>
</protein>
<evidence type="ECO:0000256" key="1">
    <source>
        <dbReference type="ARBA" id="ARBA00022801"/>
    </source>
</evidence>
<evidence type="ECO:0000313" key="4">
    <source>
        <dbReference type="EMBL" id="AGM12003.1"/>
    </source>
</evidence>
<dbReference type="RefSeq" id="YP_008059707.1">
    <property type="nucleotide sequence ID" value="NC_021330.1"/>
</dbReference>
<dbReference type="Gene3D" id="2.70.40.10">
    <property type="match status" value="1"/>
</dbReference>
<dbReference type="EMBL" id="KC292029">
    <property type="protein sequence ID" value="AGM12003.1"/>
    <property type="molecule type" value="Genomic_DNA"/>
</dbReference>
<proteinExistence type="inferred from homology"/>
<sequence>MALPDHKIAQRHHYQEEDLCFYPYNETNLQPASYDLRLGQEFRTLKPPTAWERAKKWTLSKIPFSDVEPAHYDPRKPDTIDEEVEMVGEGGHFMLGPDDFVLGHTKEVVSIPDNVVGVVHGRSSWARVGVNPHLGGYIDPGYEGQITLELSNLTQTPIKLREGDRFCQIALHELPEKASDPYTGKYQGDRGAESTRFHLDEEYQPPKVNTFFAQE</sequence>
<dbReference type="KEGG" id="vg:16193491"/>
<dbReference type="PANTHER" id="PTHR42680">
    <property type="entry name" value="DCTP DEAMINASE"/>
    <property type="match status" value="1"/>
</dbReference>
<dbReference type="InterPro" id="IPR011962">
    <property type="entry name" value="dCTP_deaminase"/>
</dbReference>
<dbReference type="OrthoDB" id="13481at10239"/>
<dbReference type="CDD" id="cd07557">
    <property type="entry name" value="trimeric_dUTPase"/>
    <property type="match status" value="1"/>
</dbReference>
<dbReference type="GeneID" id="16193491"/>
<dbReference type="NCBIfam" id="TIGR02274">
    <property type="entry name" value="dCTP_deam"/>
    <property type="match status" value="1"/>
</dbReference>
<dbReference type="Pfam" id="PF22769">
    <property type="entry name" value="DCD"/>
    <property type="match status" value="1"/>
</dbReference>
<dbReference type="HAMAP" id="MF_00146">
    <property type="entry name" value="dCTP_deaminase"/>
    <property type="match status" value="1"/>
</dbReference>
<gene>
    <name evidence="4" type="primary">146</name>
    <name evidence="4" type="ORF">DNAM5_146</name>
</gene>
<dbReference type="InterPro" id="IPR036157">
    <property type="entry name" value="dUTPase-like_sf"/>
</dbReference>
<reference evidence="4" key="1">
    <citation type="submission" date="2012-12" db="EMBL/GenBank/DDBJ databases">
        <authorList>
            <person name="Sencilo A."/>
            <person name="Jacobs-Sera D."/>
            <person name="Russell D.A."/>
            <person name="Ko C."/>
            <person name="Atanasova N."/>
            <person name="Osterlund E."/>
            <person name="Oksanen H.M."/>
            <person name="Bamford D.H."/>
            <person name="Hatfull G.F."/>
            <person name="Roine E."/>
            <person name="Hendrix R.W."/>
        </authorList>
    </citation>
    <scope>NUCLEOTIDE SEQUENCE [LARGE SCALE GENOMIC DNA]</scope>
</reference>
<keyword evidence="2" id="KW-0546">Nucleotide metabolism</keyword>